<feature type="transmembrane region" description="Helical" evidence="1">
    <location>
        <begin position="12"/>
        <end position="33"/>
    </location>
</feature>
<dbReference type="EMBL" id="LIAE01006596">
    <property type="protein sequence ID" value="PAV87244.1"/>
    <property type="molecule type" value="Genomic_DNA"/>
</dbReference>
<dbReference type="AlphaFoldDB" id="A0A2A2LLZ8"/>
<evidence type="ECO:0000256" key="1">
    <source>
        <dbReference type="SAM" id="Phobius"/>
    </source>
</evidence>
<organism evidence="2 3">
    <name type="scientific">Diploscapter pachys</name>
    <dbReference type="NCBI Taxonomy" id="2018661"/>
    <lineage>
        <taxon>Eukaryota</taxon>
        <taxon>Metazoa</taxon>
        <taxon>Ecdysozoa</taxon>
        <taxon>Nematoda</taxon>
        <taxon>Chromadorea</taxon>
        <taxon>Rhabditida</taxon>
        <taxon>Rhabditina</taxon>
        <taxon>Rhabditomorpha</taxon>
        <taxon>Rhabditoidea</taxon>
        <taxon>Rhabditidae</taxon>
        <taxon>Diploscapter</taxon>
    </lineage>
</organism>
<evidence type="ECO:0000313" key="3">
    <source>
        <dbReference type="Proteomes" id="UP000218231"/>
    </source>
</evidence>
<dbReference type="Proteomes" id="UP000218231">
    <property type="component" value="Unassembled WGS sequence"/>
</dbReference>
<accession>A0A2A2LLZ8</accession>
<protein>
    <submittedName>
        <fullName evidence="2">Uncharacterized protein</fullName>
    </submittedName>
</protein>
<comment type="caution">
    <text evidence="2">The sequence shown here is derived from an EMBL/GenBank/DDBJ whole genome shotgun (WGS) entry which is preliminary data.</text>
</comment>
<proteinExistence type="predicted"/>
<evidence type="ECO:0000313" key="2">
    <source>
        <dbReference type="EMBL" id="PAV87244.1"/>
    </source>
</evidence>
<keyword evidence="1" id="KW-1133">Transmembrane helix</keyword>
<keyword evidence="3" id="KW-1185">Reference proteome</keyword>
<feature type="transmembrane region" description="Helical" evidence="1">
    <location>
        <begin position="69"/>
        <end position="86"/>
    </location>
</feature>
<sequence length="110" mass="12377">MHPENDASSIDLLNFLIVIYLQTLLIPALFTKLALIDADQKRRFYWARCGLITCALRLIIFSLCLPHSLSLLCTFFVPVSSAFHRIRALFDRYNSYPAVSPSSSPSASPN</sequence>
<keyword evidence="1" id="KW-0472">Membrane</keyword>
<name>A0A2A2LLZ8_9BILA</name>
<reference evidence="2 3" key="1">
    <citation type="journal article" date="2017" name="Curr. Biol.">
        <title>Genome architecture and evolution of a unichromosomal asexual nematode.</title>
        <authorList>
            <person name="Fradin H."/>
            <person name="Zegar C."/>
            <person name="Gutwein M."/>
            <person name="Lucas J."/>
            <person name="Kovtun M."/>
            <person name="Corcoran D."/>
            <person name="Baugh L.R."/>
            <person name="Kiontke K."/>
            <person name="Gunsalus K."/>
            <person name="Fitch D.H."/>
            <person name="Piano F."/>
        </authorList>
    </citation>
    <scope>NUCLEOTIDE SEQUENCE [LARGE SCALE GENOMIC DNA]</scope>
    <source>
        <strain evidence="2">PF1309</strain>
    </source>
</reference>
<keyword evidence="1" id="KW-0812">Transmembrane</keyword>
<gene>
    <name evidence="2" type="ORF">WR25_15113</name>
</gene>